<accession>A0ABY7AQZ3</accession>
<gene>
    <name evidence="5" type="ORF">OLW01_14340</name>
</gene>
<dbReference type="PANTHER" id="PTHR46847">
    <property type="entry name" value="D-ALLOSE-BINDING PERIPLASMIC PROTEIN-RELATED"/>
    <property type="match status" value="1"/>
</dbReference>
<dbReference type="EMBL" id="CP109966">
    <property type="protein sequence ID" value="WAJ71904.1"/>
    <property type="molecule type" value="Genomic_DNA"/>
</dbReference>
<dbReference type="CDD" id="cd06324">
    <property type="entry name" value="PBP1_ABC_sugar_binding-like"/>
    <property type="match status" value="1"/>
</dbReference>
<reference evidence="5" key="1">
    <citation type="submission" date="2022-10" db="EMBL/GenBank/DDBJ databases">
        <title>Catenovulum adriacola sp. nov. isolated in the Harbour of Susak.</title>
        <authorList>
            <person name="Schoch T."/>
            <person name="Reich S.J."/>
            <person name="Stoeferle S."/>
            <person name="Flaiz M."/>
            <person name="Kazda M."/>
            <person name="Riedel C.U."/>
            <person name="Duerre P."/>
        </authorList>
    </citation>
    <scope>NUCLEOTIDE SEQUENCE</scope>
    <source>
        <strain evidence="5">TS8</strain>
        <plasmid evidence="5">pCadTS8_1</plasmid>
    </source>
</reference>
<geneLocation type="plasmid" evidence="5 6">
    <name>pCadTS8_1</name>
</geneLocation>
<evidence type="ECO:0000313" key="6">
    <source>
        <dbReference type="Proteomes" id="UP001163726"/>
    </source>
</evidence>
<proteinExistence type="inferred from homology"/>
<dbReference type="Gene3D" id="3.40.50.2300">
    <property type="match status" value="2"/>
</dbReference>
<evidence type="ECO:0000256" key="3">
    <source>
        <dbReference type="ARBA" id="ARBA00022729"/>
    </source>
</evidence>
<keyword evidence="6" id="KW-1185">Reference proteome</keyword>
<dbReference type="PANTHER" id="PTHR46847:SF2">
    <property type="entry name" value="ABC TRANSPORTER SUGAR-BINDING PROTEIN"/>
    <property type="match status" value="1"/>
</dbReference>
<organism evidence="5 6">
    <name type="scientific">Catenovulum adriaticum</name>
    <dbReference type="NCBI Taxonomy" id="2984846"/>
    <lineage>
        <taxon>Bacteria</taxon>
        <taxon>Pseudomonadati</taxon>
        <taxon>Pseudomonadota</taxon>
        <taxon>Gammaproteobacteria</taxon>
        <taxon>Alteromonadales</taxon>
        <taxon>Alteromonadaceae</taxon>
        <taxon>Catenovulum</taxon>
    </lineage>
</organism>
<dbReference type="Proteomes" id="UP001163726">
    <property type="component" value="Plasmid pCadTS8_1"/>
</dbReference>
<protein>
    <submittedName>
        <fullName evidence="5">ABC transporter substrate-binding protein</fullName>
    </submittedName>
</protein>
<dbReference type="Pfam" id="PF13407">
    <property type="entry name" value="Peripla_BP_4"/>
    <property type="match status" value="1"/>
</dbReference>
<evidence type="ECO:0000259" key="4">
    <source>
        <dbReference type="Pfam" id="PF13407"/>
    </source>
</evidence>
<feature type="domain" description="Periplasmic binding protein" evidence="4">
    <location>
        <begin position="25"/>
        <end position="287"/>
    </location>
</feature>
<comment type="similarity">
    <text evidence="2">Belongs to the bacterial solute-binding protein 2 family.</text>
</comment>
<dbReference type="RefSeq" id="WP_268076625.1">
    <property type="nucleotide sequence ID" value="NZ_CP109966.1"/>
</dbReference>
<keyword evidence="3" id="KW-0732">Signal</keyword>
<comment type="subcellular location">
    <subcellularLocation>
        <location evidence="1">Cell envelope</location>
    </subcellularLocation>
</comment>
<evidence type="ECO:0000313" key="5">
    <source>
        <dbReference type="EMBL" id="WAJ71904.1"/>
    </source>
</evidence>
<name>A0ABY7AQZ3_9ALTE</name>
<dbReference type="InterPro" id="IPR025997">
    <property type="entry name" value="SBP_2_dom"/>
</dbReference>
<dbReference type="SUPFAM" id="SSF53822">
    <property type="entry name" value="Periplasmic binding protein-like I"/>
    <property type="match status" value="1"/>
</dbReference>
<evidence type="ECO:0000256" key="2">
    <source>
        <dbReference type="ARBA" id="ARBA00007639"/>
    </source>
</evidence>
<evidence type="ECO:0000256" key="1">
    <source>
        <dbReference type="ARBA" id="ARBA00004196"/>
    </source>
</evidence>
<sequence>MFNKLVFTAILTVLLSPPCLAINVLFINPDIKGRVFWDLTTDVAKQAADQLGINLIVKYGGGNRFSNQILLEQIEGYYDYVVFFPHSGNAVQSFKVLSQLGIPFITLERSISQDELELLKKTSSLYPLWIGEVFYDDAQAGALLANKLITLHRKKSQAQPQILAFNGDYSQTSSNRSAGLITAAASKQAKVLQVLHTMWKPEQAQYKLNKALKRYPNANIIWTASDQLAIAISDQLNINRANILVGGIDWSPKAIGYVENKQLSAVVGGHFMQAAWALVLVYDHFKGVDISMARKAMPLQHQTIDSTNIDKLANLKNTSIWRCFNFSNFSIDLNSQIDTYKFDFTDDIEHEIKRCLIDKHQR</sequence>
<keyword evidence="5" id="KW-0614">Plasmid</keyword>
<dbReference type="InterPro" id="IPR028082">
    <property type="entry name" value="Peripla_BP_I"/>
</dbReference>